<dbReference type="PANTHER" id="PTHR42792">
    <property type="entry name" value="FLAGELLIN"/>
    <property type="match status" value="1"/>
</dbReference>
<dbReference type="InterPro" id="IPR001029">
    <property type="entry name" value="Flagellin_N"/>
</dbReference>
<dbReference type="EMBL" id="UINC01129378">
    <property type="protein sequence ID" value="SVD09721.1"/>
    <property type="molecule type" value="Genomic_DNA"/>
</dbReference>
<evidence type="ECO:0000259" key="1">
    <source>
        <dbReference type="Pfam" id="PF00669"/>
    </source>
</evidence>
<dbReference type="InterPro" id="IPR001492">
    <property type="entry name" value="Flagellin"/>
</dbReference>
<dbReference type="SUPFAM" id="SSF64518">
    <property type="entry name" value="Phase 1 flagellin"/>
    <property type="match status" value="1"/>
</dbReference>
<feature type="domain" description="Flagellin N-terminal" evidence="1">
    <location>
        <begin position="17"/>
        <end position="136"/>
    </location>
</feature>
<dbReference type="GO" id="GO:0009288">
    <property type="term" value="C:bacterial-type flagellum"/>
    <property type="evidence" value="ECO:0007669"/>
    <property type="project" value="InterPro"/>
</dbReference>
<dbReference type="AlphaFoldDB" id="A0A382SLD4"/>
<evidence type="ECO:0000313" key="2">
    <source>
        <dbReference type="EMBL" id="SVD09721.1"/>
    </source>
</evidence>
<sequence length="182" mass="19002">MAINLGGGSASAFATLQLSGAQEMLSKSLMRLSSGQRITTPSDDPGGLAVSMRLNNSITITKAVQSNVDNAKSYTDTQDSALESIGNIVDRMSTIKTSYDSATLVSEKEAYAIEFKELSKSLAGYMNETFNGISLFGEGGKVAVGDPNRSKVYTSASQLESGVYLTMGNVSIRGALTTTSGG</sequence>
<dbReference type="Pfam" id="PF00669">
    <property type="entry name" value="Flagellin_N"/>
    <property type="match status" value="1"/>
</dbReference>
<organism evidence="2">
    <name type="scientific">marine metagenome</name>
    <dbReference type="NCBI Taxonomy" id="408172"/>
    <lineage>
        <taxon>unclassified sequences</taxon>
        <taxon>metagenomes</taxon>
        <taxon>ecological metagenomes</taxon>
    </lineage>
</organism>
<reference evidence="2" key="1">
    <citation type="submission" date="2018-05" db="EMBL/GenBank/DDBJ databases">
        <authorList>
            <person name="Lanie J.A."/>
            <person name="Ng W.-L."/>
            <person name="Kazmierczak K.M."/>
            <person name="Andrzejewski T.M."/>
            <person name="Davidsen T.M."/>
            <person name="Wayne K.J."/>
            <person name="Tettelin H."/>
            <person name="Glass J.I."/>
            <person name="Rusch D."/>
            <person name="Podicherti R."/>
            <person name="Tsui H.-C.T."/>
            <person name="Winkler M.E."/>
        </authorList>
    </citation>
    <scope>NUCLEOTIDE SEQUENCE</scope>
</reference>
<name>A0A382SLD4_9ZZZZ</name>
<gene>
    <name evidence="2" type="ORF">METZ01_LOCUS362575</name>
</gene>
<dbReference type="PANTHER" id="PTHR42792:SF1">
    <property type="entry name" value="FLAGELLAR HOOK-ASSOCIATED PROTEIN 3"/>
    <property type="match status" value="1"/>
</dbReference>
<feature type="non-terminal residue" evidence="2">
    <location>
        <position position="182"/>
    </location>
</feature>
<dbReference type="Gene3D" id="1.20.1330.10">
    <property type="entry name" value="f41 fragment of flagellin, N-terminal domain"/>
    <property type="match status" value="1"/>
</dbReference>
<protein>
    <recommendedName>
        <fullName evidence="1">Flagellin N-terminal domain-containing protein</fullName>
    </recommendedName>
</protein>
<proteinExistence type="predicted"/>
<accession>A0A382SLD4</accession>
<dbReference type="GO" id="GO:0005198">
    <property type="term" value="F:structural molecule activity"/>
    <property type="evidence" value="ECO:0007669"/>
    <property type="project" value="InterPro"/>
</dbReference>